<accession>A0AAD7ST92</accession>
<dbReference type="Proteomes" id="UP001221898">
    <property type="component" value="Unassembled WGS sequence"/>
</dbReference>
<dbReference type="EMBL" id="JAINUG010000037">
    <property type="protein sequence ID" value="KAJ8407748.1"/>
    <property type="molecule type" value="Genomic_DNA"/>
</dbReference>
<organism evidence="1 2">
    <name type="scientific">Aldrovandia affinis</name>
    <dbReference type="NCBI Taxonomy" id="143900"/>
    <lineage>
        <taxon>Eukaryota</taxon>
        <taxon>Metazoa</taxon>
        <taxon>Chordata</taxon>
        <taxon>Craniata</taxon>
        <taxon>Vertebrata</taxon>
        <taxon>Euteleostomi</taxon>
        <taxon>Actinopterygii</taxon>
        <taxon>Neopterygii</taxon>
        <taxon>Teleostei</taxon>
        <taxon>Notacanthiformes</taxon>
        <taxon>Halosauridae</taxon>
        <taxon>Aldrovandia</taxon>
    </lineage>
</organism>
<keyword evidence="2" id="KW-1185">Reference proteome</keyword>
<dbReference type="AlphaFoldDB" id="A0AAD7ST92"/>
<evidence type="ECO:0000313" key="1">
    <source>
        <dbReference type="EMBL" id="KAJ8407748.1"/>
    </source>
</evidence>
<comment type="caution">
    <text evidence="1">The sequence shown here is derived from an EMBL/GenBank/DDBJ whole genome shotgun (WGS) entry which is preliminary data.</text>
</comment>
<gene>
    <name evidence="1" type="ORF">AAFF_G00267920</name>
</gene>
<protein>
    <submittedName>
        <fullName evidence="1">Uncharacterized protein</fullName>
    </submittedName>
</protein>
<sequence>MDFYSVYKSGPAILSTPCPTGSPLPLYSVFNMSAVLTAGARGFSAAGRGYSRAAQAPRLSEYEGPIGGPQTAGRAVSRARLRRKRAQGLSDQPLLCSGMFPSVGMSVPAMPLAATSGARFNRIFVV</sequence>
<evidence type="ECO:0000313" key="2">
    <source>
        <dbReference type="Proteomes" id="UP001221898"/>
    </source>
</evidence>
<name>A0AAD7ST92_9TELE</name>
<reference evidence="1" key="1">
    <citation type="journal article" date="2023" name="Science">
        <title>Genome structures resolve the early diversification of teleost fishes.</title>
        <authorList>
            <person name="Parey E."/>
            <person name="Louis A."/>
            <person name="Montfort J."/>
            <person name="Bouchez O."/>
            <person name="Roques C."/>
            <person name="Iampietro C."/>
            <person name="Lluch J."/>
            <person name="Castinel A."/>
            <person name="Donnadieu C."/>
            <person name="Desvignes T."/>
            <person name="Floi Bucao C."/>
            <person name="Jouanno E."/>
            <person name="Wen M."/>
            <person name="Mejri S."/>
            <person name="Dirks R."/>
            <person name="Jansen H."/>
            <person name="Henkel C."/>
            <person name="Chen W.J."/>
            <person name="Zahm M."/>
            <person name="Cabau C."/>
            <person name="Klopp C."/>
            <person name="Thompson A.W."/>
            <person name="Robinson-Rechavi M."/>
            <person name="Braasch I."/>
            <person name="Lecointre G."/>
            <person name="Bobe J."/>
            <person name="Postlethwait J.H."/>
            <person name="Berthelot C."/>
            <person name="Roest Crollius H."/>
            <person name="Guiguen Y."/>
        </authorList>
    </citation>
    <scope>NUCLEOTIDE SEQUENCE</scope>
    <source>
        <strain evidence="1">NC1722</strain>
    </source>
</reference>
<proteinExistence type="predicted"/>